<keyword evidence="2 6" id="KW-0678">Repressor</keyword>
<comment type="subcellular location">
    <subcellularLocation>
        <location evidence="1 6">Nucleus</location>
    </subcellularLocation>
</comment>
<dbReference type="EMBL" id="KV094574">
    <property type="protein sequence ID" value="KZT76775.1"/>
    <property type="molecule type" value="Genomic_DNA"/>
</dbReference>
<evidence type="ECO:0000313" key="9">
    <source>
        <dbReference type="Proteomes" id="UP000250235"/>
    </source>
</evidence>
<feature type="domain" description="OVATE" evidence="7">
    <location>
        <begin position="1"/>
        <end position="56"/>
    </location>
</feature>
<dbReference type="InterPro" id="IPR006458">
    <property type="entry name" value="Ovate_C"/>
</dbReference>
<gene>
    <name evidence="8" type="ORF">F511_46201</name>
</gene>
<sequence>SRDPRGDFKASMVDMILAKQMFGAEELERLLICFLSLNSVRYHGLIFEVFSEICEALFRILSLPFFF</sequence>
<evidence type="ECO:0000256" key="2">
    <source>
        <dbReference type="ARBA" id="ARBA00022491"/>
    </source>
</evidence>
<dbReference type="PANTHER" id="PTHR33057">
    <property type="entry name" value="TRANSCRIPTION REPRESSOR OFP7-RELATED"/>
    <property type="match status" value="1"/>
</dbReference>
<dbReference type="InterPro" id="IPR038933">
    <property type="entry name" value="Ovate"/>
</dbReference>
<evidence type="ECO:0000256" key="5">
    <source>
        <dbReference type="ARBA" id="ARBA00023242"/>
    </source>
</evidence>
<dbReference type="GO" id="GO:0045892">
    <property type="term" value="P:negative regulation of DNA-templated transcription"/>
    <property type="evidence" value="ECO:0007669"/>
    <property type="project" value="UniProtKB-UniRule"/>
</dbReference>
<dbReference type="AlphaFoldDB" id="A0A2Z6ZU46"/>
<name>A0A2Z6ZU46_9LAMI</name>
<organism evidence="8 9">
    <name type="scientific">Dorcoceras hygrometricum</name>
    <dbReference type="NCBI Taxonomy" id="472368"/>
    <lineage>
        <taxon>Eukaryota</taxon>
        <taxon>Viridiplantae</taxon>
        <taxon>Streptophyta</taxon>
        <taxon>Embryophyta</taxon>
        <taxon>Tracheophyta</taxon>
        <taxon>Spermatophyta</taxon>
        <taxon>Magnoliopsida</taxon>
        <taxon>eudicotyledons</taxon>
        <taxon>Gunneridae</taxon>
        <taxon>Pentapetalae</taxon>
        <taxon>asterids</taxon>
        <taxon>lamiids</taxon>
        <taxon>Lamiales</taxon>
        <taxon>Gesneriaceae</taxon>
        <taxon>Didymocarpoideae</taxon>
        <taxon>Trichosporeae</taxon>
        <taxon>Loxocarpinae</taxon>
        <taxon>Dorcoceras</taxon>
    </lineage>
</organism>
<comment type="function">
    <text evidence="6">Transcriptional repressor that regulates multiple aspects of plant growth and development.</text>
</comment>
<keyword evidence="5 6" id="KW-0539">Nucleus</keyword>
<dbReference type="Pfam" id="PF04844">
    <property type="entry name" value="Ovate"/>
    <property type="match status" value="1"/>
</dbReference>
<keyword evidence="4 6" id="KW-0804">Transcription</keyword>
<evidence type="ECO:0000256" key="4">
    <source>
        <dbReference type="ARBA" id="ARBA00023163"/>
    </source>
</evidence>
<keyword evidence="9" id="KW-1185">Reference proteome</keyword>
<evidence type="ECO:0000259" key="7">
    <source>
        <dbReference type="PROSITE" id="PS51754"/>
    </source>
</evidence>
<reference evidence="8 9" key="1">
    <citation type="journal article" date="2015" name="Proc. Natl. Acad. Sci. U.S.A.">
        <title>The resurrection genome of Boea hygrometrica: A blueprint for survival of dehydration.</title>
        <authorList>
            <person name="Xiao L."/>
            <person name="Yang G."/>
            <person name="Zhang L."/>
            <person name="Yang X."/>
            <person name="Zhao S."/>
            <person name="Ji Z."/>
            <person name="Zhou Q."/>
            <person name="Hu M."/>
            <person name="Wang Y."/>
            <person name="Chen M."/>
            <person name="Xu Y."/>
            <person name="Jin H."/>
            <person name="Xiao X."/>
            <person name="Hu G."/>
            <person name="Bao F."/>
            <person name="Hu Y."/>
            <person name="Wan P."/>
            <person name="Li L."/>
            <person name="Deng X."/>
            <person name="Kuang T."/>
            <person name="Xiang C."/>
            <person name="Zhu J.K."/>
            <person name="Oliver M.J."/>
            <person name="He Y."/>
        </authorList>
    </citation>
    <scope>NUCLEOTIDE SEQUENCE [LARGE SCALE GENOMIC DNA]</scope>
    <source>
        <strain evidence="9">cv. XS01</strain>
    </source>
</reference>
<dbReference type="NCBIfam" id="TIGR01568">
    <property type="entry name" value="A_thal_3678"/>
    <property type="match status" value="1"/>
</dbReference>
<accession>A0A2Z6ZU46</accession>
<proteinExistence type="predicted"/>
<dbReference type="Proteomes" id="UP000250235">
    <property type="component" value="Unassembled WGS sequence"/>
</dbReference>
<dbReference type="PANTHER" id="PTHR33057:SF17">
    <property type="entry name" value="TRANSCRIPTION REPRESSOR OFP8"/>
    <property type="match status" value="1"/>
</dbReference>
<protein>
    <recommendedName>
        <fullName evidence="6">Transcription repressor</fullName>
    </recommendedName>
    <alternativeName>
        <fullName evidence="6">Ovate family protein</fullName>
    </alternativeName>
</protein>
<evidence type="ECO:0000256" key="3">
    <source>
        <dbReference type="ARBA" id="ARBA00023015"/>
    </source>
</evidence>
<evidence type="ECO:0000256" key="6">
    <source>
        <dbReference type="RuleBase" id="RU367028"/>
    </source>
</evidence>
<keyword evidence="3 6" id="KW-0805">Transcription regulation</keyword>
<dbReference type="OrthoDB" id="1928390at2759"/>
<evidence type="ECO:0000313" key="8">
    <source>
        <dbReference type="EMBL" id="KZT76775.1"/>
    </source>
</evidence>
<feature type="non-terminal residue" evidence="8">
    <location>
        <position position="1"/>
    </location>
</feature>
<dbReference type="GO" id="GO:0005634">
    <property type="term" value="C:nucleus"/>
    <property type="evidence" value="ECO:0007669"/>
    <property type="project" value="UniProtKB-SubCell"/>
</dbReference>
<dbReference type="PROSITE" id="PS51754">
    <property type="entry name" value="OVATE"/>
    <property type="match status" value="1"/>
</dbReference>
<evidence type="ECO:0000256" key="1">
    <source>
        <dbReference type="ARBA" id="ARBA00004123"/>
    </source>
</evidence>